<evidence type="ECO:0000313" key="3">
    <source>
        <dbReference type="EMBL" id="OZT76060.1"/>
    </source>
</evidence>
<dbReference type="AlphaFoldDB" id="A0A265E3F3"/>
<dbReference type="SUPFAM" id="SSF53850">
    <property type="entry name" value="Periplasmic binding protein-like II"/>
    <property type="match status" value="1"/>
</dbReference>
<reference evidence="2 4" key="1">
    <citation type="submission" date="2011-10" db="EMBL/GenBank/DDBJ databases">
        <authorList>
            <person name="Quillaguamn J."/>
            <person name="Guzmn D."/>
            <person name="Balderrama-Subieta A."/>
            <person name="Cardona-Ortuo C."/>
            <person name="Guevara-Martnez M."/>
            <person name="Callisaya-Quispe N."/>
        </authorList>
    </citation>
    <scope>NUCLEOTIDE SEQUENCE [LARGE SCALE GENOMIC DNA]</scope>
    <source>
        <strain evidence="2 4">LC1</strain>
    </source>
</reference>
<name>A0A265E3F3_9GAMM</name>
<gene>
    <name evidence="3" type="ORF">CE457_02235</name>
    <name evidence="2" type="ORF">KUC_0348</name>
</gene>
<accession>A0A265E3F3</accession>
<keyword evidence="5" id="KW-1185">Reference proteome</keyword>
<evidence type="ECO:0000313" key="5">
    <source>
        <dbReference type="Proteomes" id="UP000216538"/>
    </source>
</evidence>
<dbReference type="Proteomes" id="UP000216538">
    <property type="component" value="Unassembled WGS sequence"/>
</dbReference>
<evidence type="ECO:0000313" key="4">
    <source>
        <dbReference type="Proteomes" id="UP000005756"/>
    </source>
</evidence>
<dbReference type="Proteomes" id="UP000005756">
    <property type="component" value="Unassembled WGS sequence"/>
</dbReference>
<proteinExistence type="predicted"/>
<sequence>MIVSNKLMTSVGSAALMAALSISSGVAMAQDGPLRGNIRVVIGSTSTGGDTYQNSSIVVDQLAEKLGLNMKVDAVGASSAFRTLDRDSRGNTLMIFHDQSYLGYLYGVEGYDNIFEKYTVGPTIAINPGNAYLVPKDSPYETLDDIIAAVGSGETVRVAIQPGGVSEIGFSALKNAIAIEHPGQEDNLVAVNTGSQSDKNQQLFDGQADVINGSVQANEQYTRLPEDDQKAMRFVWLTARQDTIEQAPEEGLGQTTREQLLEYVEPNVNVTMGNDENFTFDKEFFFLYNKDMDPAIVEQIDEALAEIYEEGEIQEIQKSAFFIPDFKPSDEASTYLADKMVRYEEIINNIK</sequence>
<dbReference type="EMBL" id="NPEY01000001">
    <property type="protein sequence ID" value="OZT76060.1"/>
    <property type="molecule type" value="Genomic_DNA"/>
</dbReference>
<dbReference type="RefSeq" id="WP_007111337.1">
    <property type="nucleotide sequence ID" value="NZ_JH393257.1"/>
</dbReference>
<dbReference type="InterPro" id="IPR042100">
    <property type="entry name" value="Bug_dom1"/>
</dbReference>
<feature type="signal peptide" evidence="1">
    <location>
        <begin position="1"/>
        <end position="29"/>
    </location>
</feature>
<feature type="chain" id="PRO_5044572108" evidence="1">
    <location>
        <begin position="30"/>
        <end position="351"/>
    </location>
</feature>
<keyword evidence="1" id="KW-0732">Signal</keyword>
<dbReference type="Gene3D" id="3.40.190.10">
    <property type="entry name" value="Periplasmic binding protein-like II"/>
    <property type="match status" value="1"/>
</dbReference>
<protein>
    <submittedName>
        <fullName evidence="3">ABC transporter substrate-binding protein</fullName>
    </submittedName>
</protein>
<evidence type="ECO:0000313" key="2">
    <source>
        <dbReference type="EMBL" id="EHJ93401.1"/>
    </source>
</evidence>
<reference evidence="3 5" key="2">
    <citation type="submission" date="2017-07" db="EMBL/GenBank/DDBJ databases">
        <title>Shotgun whole genome sequences of three halophilic bacterial isolates.</title>
        <authorList>
            <person name="Pozzo T."/>
            <person name="Higdon S.M."/>
            <person name="Quillaguaman J."/>
        </authorList>
    </citation>
    <scope>NUCLEOTIDE SEQUENCE [LARGE SCALE GENOMIC DNA]</scope>
    <source>
        <strain evidence="3 5">LC1</strain>
    </source>
</reference>
<organism evidence="2 4">
    <name type="scientific">Vreelandella boliviensis LC1</name>
    <dbReference type="NCBI Taxonomy" id="1072583"/>
    <lineage>
        <taxon>Bacteria</taxon>
        <taxon>Pseudomonadati</taxon>
        <taxon>Pseudomonadota</taxon>
        <taxon>Gammaproteobacteria</taxon>
        <taxon>Oceanospirillales</taxon>
        <taxon>Halomonadaceae</taxon>
        <taxon>Vreelandella</taxon>
    </lineage>
</organism>
<dbReference type="OrthoDB" id="2807033at2"/>
<dbReference type="EMBL" id="JH393257">
    <property type="protein sequence ID" value="EHJ93401.1"/>
    <property type="molecule type" value="Genomic_DNA"/>
</dbReference>
<dbReference type="Gene3D" id="3.40.190.150">
    <property type="entry name" value="Bordetella uptake gene, domain 1"/>
    <property type="match status" value="1"/>
</dbReference>
<dbReference type="STRING" id="1072583.KUC_0348"/>
<evidence type="ECO:0000256" key="1">
    <source>
        <dbReference type="SAM" id="SignalP"/>
    </source>
</evidence>